<dbReference type="InterPro" id="IPR014284">
    <property type="entry name" value="RNA_pol_sigma-70_dom"/>
</dbReference>
<dbReference type="GO" id="GO:0003677">
    <property type="term" value="F:DNA binding"/>
    <property type="evidence" value="ECO:0007669"/>
    <property type="project" value="UniProtKB-KW"/>
</dbReference>
<keyword evidence="4 6" id="KW-0238">DNA-binding</keyword>
<dbReference type="Pfam" id="PF08281">
    <property type="entry name" value="Sigma70_r4_2"/>
    <property type="match status" value="1"/>
</dbReference>
<keyword evidence="2 6" id="KW-0805">Transcription regulation</keyword>
<dbReference type="PANTHER" id="PTHR43133:SF63">
    <property type="entry name" value="RNA POLYMERASE SIGMA FACTOR FECI-RELATED"/>
    <property type="match status" value="1"/>
</dbReference>
<evidence type="ECO:0000313" key="9">
    <source>
        <dbReference type="EMBL" id="MBN3107420.1"/>
    </source>
</evidence>
<sequence>MVRKATASVNDFAQQLYFDHHRWLCNWLRHKLDCAQHAEDLAQDTFLSVLMNPELLTIRQPRPFLATVARRLVANHYRRKKIEDAYLDVLSTQPDACMPSPETRLLTLEILEQLDAALDGLPAPVREAFLLAHLHGMRYSDIAERLRVSSSSVKQYLQRANLQCFFALPL</sequence>
<dbReference type="Gene3D" id="1.10.10.10">
    <property type="entry name" value="Winged helix-like DNA-binding domain superfamily/Winged helix DNA-binding domain"/>
    <property type="match status" value="1"/>
</dbReference>
<evidence type="ECO:0000313" key="11">
    <source>
        <dbReference type="Proteomes" id="UP000269351"/>
    </source>
</evidence>
<organism evidence="10 11">
    <name type="scientific">Pectobacterium brasiliense</name>
    <dbReference type="NCBI Taxonomy" id="180957"/>
    <lineage>
        <taxon>Bacteria</taxon>
        <taxon>Pseudomonadati</taxon>
        <taxon>Pseudomonadota</taxon>
        <taxon>Gammaproteobacteria</taxon>
        <taxon>Enterobacterales</taxon>
        <taxon>Pectobacteriaceae</taxon>
        <taxon>Pectobacterium</taxon>
    </lineage>
</organism>
<name>A0A086EJ59_9GAMM</name>
<dbReference type="Proteomes" id="UP000269351">
    <property type="component" value="Chromosome"/>
</dbReference>
<feature type="domain" description="RNA polymerase sigma factor 70 region 4 type 2" evidence="8">
    <location>
        <begin position="112"/>
        <end position="160"/>
    </location>
</feature>
<dbReference type="NCBIfam" id="TIGR02937">
    <property type="entry name" value="sigma70-ECF"/>
    <property type="match status" value="1"/>
</dbReference>
<dbReference type="GeneID" id="93388105"/>
<gene>
    <name evidence="10" type="ORF">F126LOC_021650</name>
    <name evidence="9" type="ORF">H4F48_15245</name>
</gene>
<evidence type="ECO:0000256" key="6">
    <source>
        <dbReference type="RuleBase" id="RU000716"/>
    </source>
</evidence>
<dbReference type="SUPFAM" id="SSF88946">
    <property type="entry name" value="Sigma2 domain of RNA polymerase sigma factors"/>
    <property type="match status" value="1"/>
</dbReference>
<dbReference type="CDD" id="cd06171">
    <property type="entry name" value="Sigma70_r4"/>
    <property type="match status" value="1"/>
</dbReference>
<dbReference type="InterPro" id="IPR013325">
    <property type="entry name" value="RNA_pol_sigma_r2"/>
</dbReference>
<evidence type="ECO:0000313" key="12">
    <source>
        <dbReference type="Proteomes" id="UP000762586"/>
    </source>
</evidence>
<dbReference type="SUPFAM" id="SSF88659">
    <property type="entry name" value="Sigma3 and sigma4 domains of RNA polymerase sigma factors"/>
    <property type="match status" value="1"/>
</dbReference>
<dbReference type="GO" id="GO:0016987">
    <property type="term" value="F:sigma factor activity"/>
    <property type="evidence" value="ECO:0007669"/>
    <property type="project" value="UniProtKB-KW"/>
</dbReference>
<evidence type="ECO:0000313" key="10">
    <source>
        <dbReference type="EMBL" id="QPK24161.1"/>
    </source>
</evidence>
<reference evidence="9 12" key="1">
    <citation type="submission" date="2020-07" db="EMBL/GenBank/DDBJ databases">
        <title>A pangenomic view of the genus Pectobacterium provides insights into genome organization, phylogeny, and virulence.</title>
        <authorList>
            <person name="Jonkheer E."/>
            <person name="Brankovics B."/>
            <person name="Houwers I."/>
            <person name="Van Der Wolf J."/>
            <person name="Bonants P."/>
            <person name="Vreeburg R."/>
            <person name="Bollema R."/>
            <person name="De Haan J."/>
            <person name="Berke L."/>
            <person name="De Ridder D."/>
            <person name="Smit S."/>
            <person name="Van Der Lee T.A.J."/>
        </authorList>
    </citation>
    <scope>NUCLEOTIDE SEQUENCE [LARGE SCALE GENOMIC DNA]</scope>
    <source>
        <strain evidence="9 12">NAK:384</strain>
    </source>
</reference>
<accession>A0A086EJ59</accession>
<dbReference type="AlphaFoldDB" id="A0A086EJ59"/>
<feature type="domain" description="RNA polymerase sigma-70 region 2" evidence="7">
    <location>
        <begin position="17"/>
        <end position="81"/>
    </location>
</feature>
<dbReference type="PROSITE" id="PS01063">
    <property type="entry name" value="SIGMA70_ECF"/>
    <property type="match status" value="1"/>
</dbReference>
<dbReference type="EMBL" id="CP065031">
    <property type="protein sequence ID" value="QPK24161.1"/>
    <property type="molecule type" value="Genomic_DNA"/>
</dbReference>
<evidence type="ECO:0000259" key="7">
    <source>
        <dbReference type="Pfam" id="PF04542"/>
    </source>
</evidence>
<dbReference type="InterPro" id="IPR039425">
    <property type="entry name" value="RNA_pol_sigma-70-like"/>
</dbReference>
<keyword evidence="3 6" id="KW-0731">Sigma factor</keyword>
<evidence type="ECO:0000256" key="2">
    <source>
        <dbReference type="ARBA" id="ARBA00023015"/>
    </source>
</evidence>
<evidence type="ECO:0000256" key="3">
    <source>
        <dbReference type="ARBA" id="ARBA00023082"/>
    </source>
</evidence>
<protein>
    <recommendedName>
        <fullName evidence="6">RNA polymerase sigma factor</fullName>
    </recommendedName>
</protein>
<evidence type="ECO:0000259" key="8">
    <source>
        <dbReference type="Pfam" id="PF08281"/>
    </source>
</evidence>
<comment type="similarity">
    <text evidence="1 6">Belongs to the sigma-70 factor family. ECF subfamily.</text>
</comment>
<keyword evidence="12" id="KW-1185">Reference proteome</keyword>
<dbReference type="InterPro" id="IPR036388">
    <property type="entry name" value="WH-like_DNA-bd_sf"/>
</dbReference>
<dbReference type="KEGG" id="pbra:B5S52_21720"/>
<dbReference type="PANTHER" id="PTHR43133">
    <property type="entry name" value="RNA POLYMERASE ECF-TYPE SIGMA FACTO"/>
    <property type="match status" value="1"/>
</dbReference>
<evidence type="ECO:0000256" key="5">
    <source>
        <dbReference type="ARBA" id="ARBA00023163"/>
    </source>
</evidence>
<dbReference type="GO" id="GO:0006352">
    <property type="term" value="P:DNA-templated transcription initiation"/>
    <property type="evidence" value="ECO:0007669"/>
    <property type="project" value="InterPro"/>
</dbReference>
<reference evidence="10 11" key="2">
    <citation type="submission" date="2020-11" db="EMBL/GenBank/DDBJ databases">
        <title>Complete genome sequence of Pectobacterium brasiliense strain F126.</title>
        <authorList>
            <person name="Miroshnikov K."/>
            <person name="Vo T.N.H."/>
            <person name="Khodykina M.V."/>
            <person name="Kabanova A.P."/>
            <person name="Shneider M."/>
            <person name="Korzhenkov A."/>
            <person name="Toschakov S.V."/>
            <person name="Miroshnikov K.A."/>
            <person name="Ignatov A.N."/>
            <person name="Mikhailova Y.V."/>
            <person name="Shelenkov A."/>
            <person name="Yanushevich Y.G."/>
            <person name="Evseev P.V."/>
        </authorList>
    </citation>
    <scope>NUCLEOTIDE SEQUENCE [LARGE SCALE GENOMIC DNA]</scope>
    <source>
        <strain evidence="10 11">F126</strain>
    </source>
</reference>
<dbReference type="InterPro" id="IPR000838">
    <property type="entry name" value="RNA_pol_sigma70_ECF_CS"/>
</dbReference>
<evidence type="ECO:0000256" key="1">
    <source>
        <dbReference type="ARBA" id="ARBA00010641"/>
    </source>
</evidence>
<dbReference type="RefSeq" id="WP_010296516.1">
    <property type="nucleotide sequence ID" value="NZ_BSWF01000008.1"/>
</dbReference>
<dbReference type="InterPro" id="IPR013324">
    <property type="entry name" value="RNA_pol_sigma_r3/r4-like"/>
</dbReference>
<proteinExistence type="inferred from homology"/>
<dbReference type="Proteomes" id="UP000762586">
    <property type="component" value="Unassembled WGS sequence"/>
</dbReference>
<dbReference type="InterPro" id="IPR013249">
    <property type="entry name" value="RNA_pol_sigma70_r4_t2"/>
</dbReference>
<evidence type="ECO:0000256" key="4">
    <source>
        <dbReference type="ARBA" id="ARBA00023125"/>
    </source>
</evidence>
<dbReference type="Pfam" id="PF04542">
    <property type="entry name" value="Sigma70_r2"/>
    <property type="match status" value="1"/>
</dbReference>
<dbReference type="Gene3D" id="1.10.1740.10">
    <property type="match status" value="1"/>
</dbReference>
<keyword evidence="5 6" id="KW-0804">Transcription</keyword>
<dbReference type="EMBL" id="JACGET010000018">
    <property type="protein sequence ID" value="MBN3107420.1"/>
    <property type="molecule type" value="Genomic_DNA"/>
</dbReference>
<dbReference type="InterPro" id="IPR007627">
    <property type="entry name" value="RNA_pol_sigma70_r2"/>
</dbReference>